<evidence type="ECO:0000313" key="2">
    <source>
        <dbReference type="Proteomes" id="UP000250043"/>
    </source>
</evidence>
<accession>A0A8E2ASE7</accession>
<dbReference type="Proteomes" id="UP000250043">
    <property type="component" value="Unassembled WGS sequence"/>
</dbReference>
<keyword evidence="2" id="KW-1185">Reference proteome</keyword>
<protein>
    <submittedName>
        <fullName evidence="1">Uncharacterized protein</fullName>
    </submittedName>
</protein>
<dbReference type="EMBL" id="KV722411">
    <property type="protein sequence ID" value="OCH90121.1"/>
    <property type="molecule type" value="Genomic_DNA"/>
</dbReference>
<sequence>MCRARGQAPASCLLASAPTLCMSDRDRRHAFHPDTAGAKRSRIWLLQYLACMSATLFTPAMRGSNSRSRATCLPSPAPSRCQRPCPSSVVCANPCACGFGCTSSVCTLASPFSARVMVSIASVPRSIALRPA</sequence>
<organism evidence="1 2">
    <name type="scientific">Obba rivulosa</name>
    <dbReference type="NCBI Taxonomy" id="1052685"/>
    <lineage>
        <taxon>Eukaryota</taxon>
        <taxon>Fungi</taxon>
        <taxon>Dikarya</taxon>
        <taxon>Basidiomycota</taxon>
        <taxon>Agaricomycotina</taxon>
        <taxon>Agaricomycetes</taxon>
        <taxon>Polyporales</taxon>
        <taxon>Gelatoporiaceae</taxon>
        <taxon>Obba</taxon>
    </lineage>
</organism>
<proteinExistence type="predicted"/>
<evidence type="ECO:0000313" key="1">
    <source>
        <dbReference type="EMBL" id="OCH90121.1"/>
    </source>
</evidence>
<name>A0A8E2ASE7_9APHY</name>
<reference evidence="1 2" key="1">
    <citation type="submission" date="2016-07" db="EMBL/GenBank/DDBJ databases">
        <title>Draft genome of the white-rot fungus Obba rivulosa 3A-2.</title>
        <authorList>
            <consortium name="DOE Joint Genome Institute"/>
            <person name="Miettinen O."/>
            <person name="Riley R."/>
            <person name="Acob R."/>
            <person name="Barry K."/>
            <person name="Cullen D."/>
            <person name="De Vries R."/>
            <person name="Hainaut M."/>
            <person name="Hatakka A."/>
            <person name="Henrissat B."/>
            <person name="Hilden K."/>
            <person name="Kuo R."/>
            <person name="Labutti K."/>
            <person name="Lipzen A."/>
            <person name="Makela M.R."/>
            <person name="Sandor L."/>
            <person name="Spatafora J.W."/>
            <person name="Grigoriev I.V."/>
            <person name="Hibbett D.S."/>
        </authorList>
    </citation>
    <scope>NUCLEOTIDE SEQUENCE [LARGE SCALE GENOMIC DNA]</scope>
    <source>
        <strain evidence="1 2">3A-2</strain>
    </source>
</reference>
<dbReference type="AlphaFoldDB" id="A0A8E2ASE7"/>
<gene>
    <name evidence="1" type="ORF">OBBRIDRAFT_624387</name>
</gene>